<feature type="transmembrane region" description="Helical" evidence="1">
    <location>
        <begin position="143"/>
        <end position="163"/>
    </location>
</feature>
<organism evidence="3 4">
    <name type="scientific">Thalassovita aquimarina</name>
    <dbReference type="NCBI Taxonomy" id="2785917"/>
    <lineage>
        <taxon>Bacteria</taxon>
        <taxon>Pseudomonadati</taxon>
        <taxon>Pseudomonadota</taxon>
        <taxon>Alphaproteobacteria</taxon>
        <taxon>Rhodobacterales</taxon>
        <taxon>Roseobacteraceae</taxon>
        <taxon>Thalassovita</taxon>
    </lineage>
</organism>
<name>A0ABS5HTZ7_9RHOB</name>
<dbReference type="InterPro" id="IPR003675">
    <property type="entry name" value="Rce1/LyrA-like_dom"/>
</dbReference>
<evidence type="ECO:0000259" key="2">
    <source>
        <dbReference type="Pfam" id="PF02517"/>
    </source>
</evidence>
<evidence type="ECO:0000313" key="4">
    <source>
        <dbReference type="Proteomes" id="UP001195941"/>
    </source>
</evidence>
<keyword evidence="3" id="KW-0482">Metalloprotease</keyword>
<keyword evidence="1" id="KW-0472">Membrane</keyword>
<feature type="transmembrane region" description="Helical" evidence="1">
    <location>
        <begin position="70"/>
        <end position="92"/>
    </location>
</feature>
<comment type="caution">
    <text evidence="3">The sequence shown here is derived from an EMBL/GenBank/DDBJ whole genome shotgun (WGS) entry which is preliminary data.</text>
</comment>
<feature type="transmembrane region" description="Helical" evidence="1">
    <location>
        <begin position="24"/>
        <end position="50"/>
    </location>
</feature>
<dbReference type="Pfam" id="PF02517">
    <property type="entry name" value="Rce1-like"/>
    <property type="match status" value="1"/>
</dbReference>
<dbReference type="EMBL" id="JADMKU010000014">
    <property type="protein sequence ID" value="MBR9652400.1"/>
    <property type="molecule type" value="Genomic_DNA"/>
</dbReference>
<dbReference type="RefSeq" id="WP_212701915.1">
    <property type="nucleotide sequence ID" value="NZ_JADMKU010000014.1"/>
</dbReference>
<feature type="transmembrane region" description="Helical" evidence="1">
    <location>
        <begin position="184"/>
        <end position="201"/>
    </location>
</feature>
<dbReference type="Proteomes" id="UP001195941">
    <property type="component" value="Unassembled WGS sequence"/>
</dbReference>
<sequence>MHPDYSAHGAFVSPARPRAEPWRLVVGLIMAAVIYIGLVLAIDAIALATLSDDGYFRFRTMTEDGNSPAGTLYLLGSFAFLSVAISAVAHRLHKRSPLTLLGPPGLALRQGWLVLRMLALVLLAIWMLPPAGWPTGLVPQHTLGTWVLLLPLALPVLLLQTSAEELVFRGYVQQQLAARFGSPWIWMLVPALLFGLLHYRPDAGPNAWLFIGWAAAFSLAASDLTARAGTLGPAIALHVSVNAWAILVFSQDDTLSGLSLYHLPIDLADPETVKPLLLTDLGVLFVSWLAARLALRR</sequence>
<feature type="transmembrane region" description="Helical" evidence="1">
    <location>
        <begin position="231"/>
        <end position="250"/>
    </location>
</feature>
<dbReference type="GO" id="GO:0008237">
    <property type="term" value="F:metallopeptidase activity"/>
    <property type="evidence" value="ECO:0007669"/>
    <property type="project" value="UniProtKB-KW"/>
</dbReference>
<accession>A0ABS5HTZ7</accession>
<keyword evidence="3" id="KW-0645">Protease</keyword>
<protein>
    <submittedName>
        <fullName evidence="3">CPBP family intramembrane metalloprotease</fullName>
    </submittedName>
</protein>
<feature type="domain" description="CAAX prenyl protease 2/Lysostaphin resistance protein A-like" evidence="2">
    <location>
        <begin position="148"/>
        <end position="243"/>
    </location>
</feature>
<reference evidence="3 4" key="1">
    <citation type="journal article" date="2021" name="Arch. Microbiol.">
        <title>Thalassobius aquimarinus sp. nov., isolated from the Sea of Japan seashore.</title>
        <authorList>
            <person name="Kurilenko V.V."/>
            <person name="Romanenko L.A."/>
            <person name="Chernysheva N.Y."/>
            <person name="Velansky P.V."/>
            <person name="Tekutyeva L.A."/>
            <person name="Isaeva M.P."/>
            <person name="Mikhailov V.V."/>
        </authorList>
    </citation>
    <scope>NUCLEOTIDE SEQUENCE [LARGE SCALE GENOMIC DNA]</scope>
    <source>
        <strain evidence="3 4">KMM 8518</strain>
    </source>
</reference>
<gene>
    <name evidence="3" type="ORF">IT775_14875</name>
</gene>
<keyword evidence="4" id="KW-1185">Reference proteome</keyword>
<keyword evidence="1" id="KW-0812">Transmembrane</keyword>
<feature type="transmembrane region" description="Helical" evidence="1">
    <location>
        <begin position="276"/>
        <end position="295"/>
    </location>
</feature>
<proteinExistence type="predicted"/>
<evidence type="ECO:0000256" key="1">
    <source>
        <dbReference type="SAM" id="Phobius"/>
    </source>
</evidence>
<feature type="transmembrane region" description="Helical" evidence="1">
    <location>
        <begin position="113"/>
        <end position="131"/>
    </location>
</feature>
<evidence type="ECO:0000313" key="3">
    <source>
        <dbReference type="EMBL" id="MBR9652400.1"/>
    </source>
</evidence>
<keyword evidence="3" id="KW-0378">Hydrolase</keyword>
<feature type="transmembrane region" description="Helical" evidence="1">
    <location>
        <begin position="207"/>
        <end position="224"/>
    </location>
</feature>
<keyword evidence="1" id="KW-1133">Transmembrane helix</keyword>